<dbReference type="Pfam" id="PF17932">
    <property type="entry name" value="TetR_C_24"/>
    <property type="match status" value="1"/>
</dbReference>
<dbReference type="InterPro" id="IPR036271">
    <property type="entry name" value="Tet_transcr_reg_TetR-rel_C_sf"/>
</dbReference>
<protein>
    <submittedName>
        <fullName evidence="8">TetR/AcrR family transcriptional regulator</fullName>
    </submittedName>
</protein>
<sequence>MTPTGRKPDEGERYQTILETAARLICERGYEGTSMQEIAAACRMTKAGLYHHIQNKEQLLFAIMNYGMDVFEEQVLGPVQDVADPVERLRQCMRHNIHLVTSGRSKEVIIILHEHATLTGEAREYIDRRKKRYVRFLEDAFAEANRLGRLRGVVDPTVAAFSFLGMILWVYKWFKPDGRLSEEQIADGMVELLFPGAALGASAAAPSTDDKDAPALRMVPRAASGSSSGSGGEPQ</sequence>
<dbReference type="Pfam" id="PF00440">
    <property type="entry name" value="TetR_N"/>
    <property type="match status" value="1"/>
</dbReference>
<proteinExistence type="predicted"/>
<dbReference type="Gene3D" id="1.10.10.60">
    <property type="entry name" value="Homeodomain-like"/>
    <property type="match status" value="1"/>
</dbReference>
<reference evidence="8 9" key="1">
    <citation type="submission" date="2020-05" db="EMBL/GenBank/DDBJ databases">
        <authorList>
            <person name="Whitworth D."/>
        </authorList>
    </citation>
    <scope>NUCLEOTIDE SEQUENCE [LARGE SCALE GENOMIC DNA]</scope>
    <source>
        <strain evidence="8 9">AB043B</strain>
    </source>
</reference>
<dbReference type="SUPFAM" id="SSF46689">
    <property type="entry name" value="Homeodomain-like"/>
    <property type="match status" value="1"/>
</dbReference>
<evidence type="ECO:0000313" key="8">
    <source>
        <dbReference type="EMBL" id="NOK32954.1"/>
    </source>
</evidence>
<dbReference type="PROSITE" id="PS50977">
    <property type="entry name" value="HTH_TETR_2"/>
    <property type="match status" value="1"/>
</dbReference>
<keyword evidence="9" id="KW-1185">Reference proteome</keyword>
<evidence type="ECO:0000256" key="5">
    <source>
        <dbReference type="PROSITE-ProRule" id="PRU00335"/>
    </source>
</evidence>
<keyword evidence="4" id="KW-0804">Transcription</keyword>
<dbReference type="PANTHER" id="PTHR30055">
    <property type="entry name" value="HTH-TYPE TRANSCRIPTIONAL REGULATOR RUTR"/>
    <property type="match status" value="1"/>
</dbReference>
<dbReference type="Proteomes" id="UP000563426">
    <property type="component" value="Unassembled WGS sequence"/>
</dbReference>
<evidence type="ECO:0000256" key="6">
    <source>
        <dbReference type="SAM" id="MobiDB-lite"/>
    </source>
</evidence>
<dbReference type="InterPro" id="IPR009057">
    <property type="entry name" value="Homeodomain-like_sf"/>
</dbReference>
<gene>
    <name evidence="8" type="ORF">HMI49_07050</name>
</gene>
<dbReference type="InterPro" id="IPR050109">
    <property type="entry name" value="HTH-type_TetR-like_transc_reg"/>
</dbReference>
<evidence type="ECO:0000256" key="3">
    <source>
        <dbReference type="ARBA" id="ARBA00023125"/>
    </source>
</evidence>
<name>A0A7Y4KHD4_9BACT</name>
<dbReference type="PANTHER" id="PTHR30055:SF175">
    <property type="entry name" value="HTH-TYPE TRANSCRIPTIONAL REPRESSOR KSTR2"/>
    <property type="match status" value="1"/>
</dbReference>
<dbReference type="InterPro" id="IPR001647">
    <property type="entry name" value="HTH_TetR"/>
</dbReference>
<dbReference type="GO" id="GO:0003700">
    <property type="term" value="F:DNA-binding transcription factor activity"/>
    <property type="evidence" value="ECO:0007669"/>
    <property type="project" value="TreeGrafter"/>
</dbReference>
<dbReference type="GO" id="GO:0000976">
    <property type="term" value="F:transcription cis-regulatory region binding"/>
    <property type="evidence" value="ECO:0007669"/>
    <property type="project" value="TreeGrafter"/>
</dbReference>
<accession>A0A7Y4KHD4</accession>
<feature type="DNA-binding region" description="H-T-H motif" evidence="5">
    <location>
        <begin position="34"/>
        <end position="53"/>
    </location>
</feature>
<dbReference type="EMBL" id="JABFJV010000025">
    <property type="protein sequence ID" value="NOK32954.1"/>
    <property type="molecule type" value="Genomic_DNA"/>
</dbReference>
<evidence type="ECO:0000313" key="9">
    <source>
        <dbReference type="Proteomes" id="UP000563426"/>
    </source>
</evidence>
<dbReference type="SUPFAM" id="SSF48498">
    <property type="entry name" value="Tetracyclin repressor-like, C-terminal domain"/>
    <property type="match status" value="1"/>
</dbReference>
<dbReference type="Gene3D" id="1.10.357.10">
    <property type="entry name" value="Tetracycline Repressor, domain 2"/>
    <property type="match status" value="1"/>
</dbReference>
<feature type="region of interest" description="Disordered" evidence="6">
    <location>
        <begin position="202"/>
        <end position="235"/>
    </location>
</feature>
<evidence type="ECO:0000256" key="4">
    <source>
        <dbReference type="ARBA" id="ARBA00023163"/>
    </source>
</evidence>
<keyword evidence="1" id="KW-0678">Repressor</keyword>
<organism evidence="8 9">
    <name type="scientific">Corallococcus exercitus</name>
    <dbReference type="NCBI Taxonomy" id="2316736"/>
    <lineage>
        <taxon>Bacteria</taxon>
        <taxon>Pseudomonadati</taxon>
        <taxon>Myxococcota</taxon>
        <taxon>Myxococcia</taxon>
        <taxon>Myxococcales</taxon>
        <taxon>Cystobacterineae</taxon>
        <taxon>Myxococcaceae</taxon>
        <taxon>Corallococcus</taxon>
    </lineage>
</organism>
<dbReference type="RefSeq" id="WP_171433538.1">
    <property type="nucleotide sequence ID" value="NZ_JABFJV010000025.1"/>
</dbReference>
<evidence type="ECO:0000256" key="2">
    <source>
        <dbReference type="ARBA" id="ARBA00023015"/>
    </source>
</evidence>
<keyword evidence="3 5" id="KW-0238">DNA-binding</keyword>
<evidence type="ECO:0000259" key="7">
    <source>
        <dbReference type="PROSITE" id="PS50977"/>
    </source>
</evidence>
<comment type="caution">
    <text evidence="8">The sequence shown here is derived from an EMBL/GenBank/DDBJ whole genome shotgun (WGS) entry which is preliminary data.</text>
</comment>
<evidence type="ECO:0000256" key="1">
    <source>
        <dbReference type="ARBA" id="ARBA00022491"/>
    </source>
</evidence>
<dbReference type="PRINTS" id="PR00455">
    <property type="entry name" value="HTHTETR"/>
</dbReference>
<dbReference type="InterPro" id="IPR041490">
    <property type="entry name" value="KstR2_TetR_C"/>
</dbReference>
<dbReference type="AlphaFoldDB" id="A0A7Y4KHD4"/>
<feature type="domain" description="HTH tetR-type" evidence="7">
    <location>
        <begin position="11"/>
        <end position="71"/>
    </location>
</feature>
<keyword evidence="2" id="KW-0805">Transcription regulation</keyword>